<evidence type="ECO:0000313" key="1">
    <source>
        <dbReference type="EMBL" id="KAG5855967.1"/>
    </source>
</evidence>
<evidence type="ECO:0000313" key="2">
    <source>
        <dbReference type="Proteomes" id="UP001044222"/>
    </source>
</evidence>
<protein>
    <submittedName>
        <fullName evidence="1">Uncharacterized protein</fullName>
    </submittedName>
</protein>
<keyword evidence="2" id="KW-1185">Reference proteome</keyword>
<reference evidence="1" key="1">
    <citation type="submission" date="2021-01" db="EMBL/GenBank/DDBJ databases">
        <title>A chromosome-scale assembly of European eel, Anguilla anguilla.</title>
        <authorList>
            <person name="Henkel C."/>
            <person name="Jong-Raadsen S.A."/>
            <person name="Dufour S."/>
            <person name="Weltzien F.-A."/>
            <person name="Palstra A.P."/>
            <person name="Pelster B."/>
            <person name="Spaink H.P."/>
            <person name="Van Den Thillart G.E."/>
            <person name="Jansen H."/>
            <person name="Zahm M."/>
            <person name="Klopp C."/>
            <person name="Cedric C."/>
            <person name="Louis A."/>
            <person name="Berthelot C."/>
            <person name="Parey E."/>
            <person name="Roest Crollius H."/>
            <person name="Montfort J."/>
            <person name="Robinson-Rechavi M."/>
            <person name="Bucao C."/>
            <person name="Bouchez O."/>
            <person name="Gislard M."/>
            <person name="Lluch J."/>
            <person name="Milhes M."/>
            <person name="Lampietro C."/>
            <person name="Lopez Roques C."/>
            <person name="Donnadieu C."/>
            <person name="Braasch I."/>
            <person name="Desvignes T."/>
            <person name="Postlethwait J."/>
            <person name="Bobe J."/>
            <person name="Guiguen Y."/>
            <person name="Dirks R."/>
        </authorList>
    </citation>
    <scope>NUCLEOTIDE SEQUENCE</scope>
    <source>
        <strain evidence="1">Tag_6206</strain>
        <tissue evidence="1">Liver</tissue>
    </source>
</reference>
<sequence length="85" mass="9158">MLPVRSLAHTEHVQQKALPTQLPALGSQGWRRYYGKYIDVRRGGVGGVAMLLAGLLCAELPLELPPPEAGPLEEVPLASEAEMDP</sequence>
<comment type="caution">
    <text evidence="1">The sequence shown here is derived from an EMBL/GenBank/DDBJ whole genome shotgun (WGS) entry which is preliminary data.</text>
</comment>
<dbReference type="Proteomes" id="UP001044222">
    <property type="component" value="Unassembled WGS sequence"/>
</dbReference>
<organism evidence="1 2">
    <name type="scientific">Anguilla anguilla</name>
    <name type="common">European freshwater eel</name>
    <name type="synonym">Muraena anguilla</name>
    <dbReference type="NCBI Taxonomy" id="7936"/>
    <lineage>
        <taxon>Eukaryota</taxon>
        <taxon>Metazoa</taxon>
        <taxon>Chordata</taxon>
        <taxon>Craniata</taxon>
        <taxon>Vertebrata</taxon>
        <taxon>Euteleostomi</taxon>
        <taxon>Actinopterygii</taxon>
        <taxon>Neopterygii</taxon>
        <taxon>Teleostei</taxon>
        <taxon>Anguilliformes</taxon>
        <taxon>Anguillidae</taxon>
        <taxon>Anguilla</taxon>
    </lineage>
</organism>
<dbReference type="AlphaFoldDB" id="A0A9D3MYC2"/>
<proteinExistence type="predicted"/>
<gene>
    <name evidence="1" type="ORF">ANANG_G00002630</name>
</gene>
<accession>A0A9D3MYC2</accession>
<name>A0A9D3MYC2_ANGAN</name>
<dbReference type="EMBL" id="JAFIRN010000001">
    <property type="protein sequence ID" value="KAG5855967.1"/>
    <property type="molecule type" value="Genomic_DNA"/>
</dbReference>